<evidence type="ECO:0000313" key="2">
    <source>
        <dbReference type="Proteomes" id="UP000198402"/>
    </source>
</evidence>
<dbReference type="OrthoDB" id="2296155at2"/>
<organism evidence="1 2">
    <name type="scientific">Secundilactobacillus silagei JCM 19001</name>
    <dbReference type="NCBI Taxonomy" id="1302250"/>
    <lineage>
        <taxon>Bacteria</taxon>
        <taxon>Bacillati</taxon>
        <taxon>Bacillota</taxon>
        <taxon>Bacilli</taxon>
        <taxon>Lactobacillales</taxon>
        <taxon>Lactobacillaceae</taxon>
        <taxon>Secundilactobacillus</taxon>
    </lineage>
</organism>
<proteinExistence type="predicted"/>
<protein>
    <submittedName>
        <fullName evidence="1">Uncharacterized protein</fullName>
    </submittedName>
</protein>
<dbReference type="EMBL" id="BCMG01000009">
    <property type="protein sequence ID" value="GAX01689.1"/>
    <property type="molecule type" value="Genomic_DNA"/>
</dbReference>
<dbReference type="RefSeq" id="WP_054655504.1">
    <property type="nucleotide sequence ID" value="NZ_BBFL01000010.1"/>
</dbReference>
<keyword evidence="2" id="KW-1185">Reference proteome</keyword>
<dbReference type="Proteomes" id="UP000198402">
    <property type="component" value="Unassembled WGS sequence"/>
</dbReference>
<accession>A0A1Z5IJ25</accession>
<dbReference type="STRING" id="1302250.GCA_001313225_02342"/>
<dbReference type="AlphaFoldDB" id="A0A1Z5IJ25"/>
<name>A0A1Z5IJ25_9LACO</name>
<comment type="caution">
    <text evidence="1">The sequence shown here is derived from an EMBL/GenBank/DDBJ whole genome shotgun (WGS) entry which is preliminary data.</text>
</comment>
<sequence>MNKPFKLSMGLIVLASIITVLMFGQSQASAALNRKTSALKQADRASVSTKRVALTPTHQLHVVVTAYDKNQNISHHKYSYKLFRNGKSVRTISFSNGHTTRAIKAKPGNYSVRVYSHHKNINFSGGVSTSDQPHFV</sequence>
<evidence type="ECO:0000313" key="1">
    <source>
        <dbReference type="EMBL" id="GAX01689.1"/>
    </source>
</evidence>
<reference evidence="1 2" key="1">
    <citation type="submission" date="2015-11" db="EMBL/GenBank/DDBJ databases">
        <title>Draft genome sequences of new species of the genus Lactobacillus isolated from orchardgrass silage.</title>
        <authorList>
            <person name="Tohno M."/>
            <person name="Tanizawa Y."/>
            <person name="Arita M."/>
        </authorList>
    </citation>
    <scope>NUCLEOTIDE SEQUENCE [LARGE SCALE GENOMIC DNA]</scope>
    <source>
        <strain evidence="1 2">IWT126</strain>
    </source>
</reference>
<gene>
    <name evidence="1" type="ORF">IWT126_01732</name>
</gene>